<dbReference type="SMART" id="SM00342">
    <property type="entry name" value="HTH_ARAC"/>
    <property type="match status" value="1"/>
</dbReference>
<dbReference type="PROSITE" id="PS01124">
    <property type="entry name" value="HTH_ARAC_FAMILY_2"/>
    <property type="match status" value="1"/>
</dbReference>
<accession>A0A1Q6F4T4</accession>
<dbReference type="STRING" id="28117.BHV66_07095"/>
<protein>
    <recommendedName>
        <fullName evidence="4">HTH araC/xylS-type domain-containing protein</fullName>
    </recommendedName>
</protein>
<dbReference type="InterPro" id="IPR009057">
    <property type="entry name" value="Homeodomain-like_sf"/>
</dbReference>
<feature type="domain" description="HTH araC/xylS-type" evidence="4">
    <location>
        <begin position="180"/>
        <end position="278"/>
    </location>
</feature>
<keyword evidence="3" id="KW-0804">Transcription</keyword>
<dbReference type="GO" id="GO:0003700">
    <property type="term" value="F:DNA-binding transcription factor activity"/>
    <property type="evidence" value="ECO:0007669"/>
    <property type="project" value="InterPro"/>
</dbReference>
<keyword evidence="1" id="KW-0805">Transcription regulation</keyword>
<evidence type="ECO:0000313" key="5">
    <source>
        <dbReference type="EMBL" id="OKY93846.1"/>
    </source>
</evidence>
<name>A0A1Q6F4T4_9BACT</name>
<evidence type="ECO:0000259" key="4">
    <source>
        <dbReference type="PROSITE" id="PS01124"/>
    </source>
</evidence>
<proteinExistence type="predicted"/>
<sequence length="288" mass="33556">MDCVYYATDESALFRQYRLSDSTDISDINESHSVLLYLAEGCLQITLGNFTSRTIEHGMLVFLPKNIGFTGQTIGSSYFIASFFAGRLPLCNKYDLVDLQYQVRQRNGRHLPPPSRQFPQLAVCEELVAFYSDLSHNLDEGLNCLHFHRLKQEELCILLRGYYSLEDLYILLKSVIGSSDNFKDFVLENYQHVNDVSDFALLAHMSVRNFQRKFKEEFKWPVREWLNERRAERILRDIRNTDKSIAEIATSYGFATASYFTVFCKQYFGMTPSELRRRSKQTATKCRE</sequence>
<dbReference type="GO" id="GO:0043565">
    <property type="term" value="F:sequence-specific DNA binding"/>
    <property type="evidence" value="ECO:0007669"/>
    <property type="project" value="InterPro"/>
</dbReference>
<evidence type="ECO:0000256" key="2">
    <source>
        <dbReference type="ARBA" id="ARBA00023125"/>
    </source>
</evidence>
<gene>
    <name evidence="5" type="ORF">BHV66_07095</name>
</gene>
<dbReference type="Pfam" id="PF12833">
    <property type="entry name" value="HTH_18"/>
    <property type="match status" value="1"/>
</dbReference>
<dbReference type="Proteomes" id="UP000187417">
    <property type="component" value="Unassembled WGS sequence"/>
</dbReference>
<dbReference type="SUPFAM" id="SSF46689">
    <property type="entry name" value="Homeodomain-like"/>
    <property type="match status" value="1"/>
</dbReference>
<dbReference type="EMBL" id="MNQH01000031">
    <property type="protein sequence ID" value="OKY93846.1"/>
    <property type="molecule type" value="Genomic_DNA"/>
</dbReference>
<dbReference type="PANTHER" id="PTHR47504:SF5">
    <property type="entry name" value="RIGHT ORIGIN-BINDING PROTEIN"/>
    <property type="match status" value="1"/>
</dbReference>
<dbReference type="InterPro" id="IPR020449">
    <property type="entry name" value="Tscrpt_reg_AraC-type_HTH"/>
</dbReference>
<organism evidence="5 6">
    <name type="scientific">Alistipes putredinis</name>
    <dbReference type="NCBI Taxonomy" id="28117"/>
    <lineage>
        <taxon>Bacteria</taxon>
        <taxon>Pseudomonadati</taxon>
        <taxon>Bacteroidota</taxon>
        <taxon>Bacteroidia</taxon>
        <taxon>Bacteroidales</taxon>
        <taxon>Rikenellaceae</taxon>
        <taxon>Alistipes</taxon>
    </lineage>
</organism>
<dbReference type="InterPro" id="IPR050959">
    <property type="entry name" value="MarA-like"/>
</dbReference>
<dbReference type="Gene3D" id="1.10.10.60">
    <property type="entry name" value="Homeodomain-like"/>
    <property type="match status" value="1"/>
</dbReference>
<comment type="caution">
    <text evidence="5">The sequence shown here is derived from an EMBL/GenBank/DDBJ whole genome shotgun (WGS) entry which is preliminary data.</text>
</comment>
<dbReference type="PRINTS" id="PR00032">
    <property type="entry name" value="HTHARAC"/>
</dbReference>
<dbReference type="AlphaFoldDB" id="A0A1Q6F4T4"/>
<dbReference type="InterPro" id="IPR018060">
    <property type="entry name" value="HTH_AraC"/>
</dbReference>
<dbReference type="PANTHER" id="PTHR47504">
    <property type="entry name" value="RIGHT ORIGIN-BINDING PROTEIN"/>
    <property type="match status" value="1"/>
</dbReference>
<keyword evidence="2" id="KW-0238">DNA-binding</keyword>
<evidence type="ECO:0000256" key="1">
    <source>
        <dbReference type="ARBA" id="ARBA00023015"/>
    </source>
</evidence>
<reference evidence="5 6" key="1">
    <citation type="journal article" date="2016" name="Nat. Biotechnol.">
        <title>Measurement of bacterial replication rates in microbial communities.</title>
        <authorList>
            <person name="Brown C.T."/>
            <person name="Olm M.R."/>
            <person name="Thomas B.C."/>
            <person name="Banfield J.F."/>
        </authorList>
    </citation>
    <scope>NUCLEOTIDE SEQUENCE [LARGE SCALE GENOMIC DNA]</scope>
    <source>
        <strain evidence="5">CAG:67_53_122</strain>
    </source>
</reference>
<evidence type="ECO:0000256" key="3">
    <source>
        <dbReference type="ARBA" id="ARBA00023163"/>
    </source>
</evidence>
<evidence type="ECO:0000313" key="6">
    <source>
        <dbReference type="Proteomes" id="UP000187417"/>
    </source>
</evidence>